<dbReference type="Pfam" id="PF00563">
    <property type="entry name" value="EAL"/>
    <property type="match status" value="1"/>
</dbReference>
<gene>
    <name evidence="5" type="ORF">FAA86_00835</name>
</gene>
<feature type="transmembrane region" description="Helical" evidence="2">
    <location>
        <begin position="124"/>
        <end position="145"/>
    </location>
</feature>
<keyword evidence="2" id="KW-1133">Transmembrane helix</keyword>
<dbReference type="SMART" id="SM00052">
    <property type="entry name" value="EAL"/>
    <property type="match status" value="1"/>
</dbReference>
<dbReference type="Proteomes" id="UP000307378">
    <property type="component" value="Unassembled WGS sequence"/>
</dbReference>
<dbReference type="NCBIfam" id="TIGR00254">
    <property type="entry name" value="GGDEF"/>
    <property type="match status" value="1"/>
</dbReference>
<proteinExistence type="predicted"/>
<dbReference type="SUPFAM" id="SSF55073">
    <property type="entry name" value="Nucleotide cyclase"/>
    <property type="match status" value="1"/>
</dbReference>
<dbReference type="InterPro" id="IPR050706">
    <property type="entry name" value="Cyclic-di-GMP_PDE-like"/>
</dbReference>
<dbReference type="GO" id="GO:0071111">
    <property type="term" value="F:cyclic-guanylate-specific phosphodiesterase activity"/>
    <property type="evidence" value="ECO:0007669"/>
    <property type="project" value="InterPro"/>
</dbReference>
<feature type="transmembrane region" description="Helical" evidence="2">
    <location>
        <begin position="215"/>
        <end position="233"/>
    </location>
</feature>
<dbReference type="SUPFAM" id="SSF141868">
    <property type="entry name" value="EAL domain-like"/>
    <property type="match status" value="1"/>
</dbReference>
<evidence type="ECO:0000313" key="5">
    <source>
        <dbReference type="EMBL" id="THV38950.1"/>
    </source>
</evidence>
<accession>A0A4S8Q4G9</accession>
<dbReference type="CDD" id="cd01949">
    <property type="entry name" value="GGDEF"/>
    <property type="match status" value="1"/>
</dbReference>
<evidence type="ECO:0000259" key="4">
    <source>
        <dbReference type="PROSITE" id="PS50887"/>
    </source>
</evidence>
<feature type="domain" description="GGDEF" evidence="4">
    <location>
        <begin position="329"/>
        <end position="462"/>
    </location>
</feature>
<dbReference type="Gene3D" id="3.30.70.270">
    <property type="match status" value="1"/>
</dbReference>
<dbReference type="InterPro" id="IPR000160">
    <property type="entry name" value="GGDEF_dom"/>
</dbReference>
<feature type="transmembrane region" description="Helical" evidence="2">
    <location>
        <begin position="239"/>
        <end position="261"/>
    </location>
</feature>
<dbReference type="InterPro" id="IPR043128">
    <property type="entry name" value="Rev_trsase/Diguanyl_cyclase"/>
</dbReference>
<dbReference type="PANTHER" id="PTHR33121">
    <property type="entry name" value="CYCLIC DI-GMP PHOSPHODIESTERASE PDEF"/>
    <property type="match status" value="1"/>
</dbReference>
<dbReference type="CDD" id="cd01948">
    <property type="entry name" value="EAL"/>
    <property type="match status" value="1"/>
</dbReference>
<dbReference type="PROSITE" id="PS50887">
    <property type="entry name" value="GGDEF"/>
    <property type="match status" value="1"/>
</dbReference>
<dbReference type="Pfam" id="PF00990">
    <property type="entry name" value="GGDEF"/>
    <property type="match status" value="1"/>
</dbReference>
<feature type="transmembrane region" description="Helical" evidence="2">
    <location>
        <begin position="192"/>
        <end position="210"/>
    </location>
</feature>
<keyword evidence="2" id="KW-0812">Transmembrane</keyword>
<dbReference type="Gene3D" id="3.20.20.450">
    <property type="entry name" value="EAL domain"/>
    <property type="match status" value="1"/>
</dbReference>
<feature type="coiled-coil region" evidence="1">
    <location>
        <begin position="274"/>
        <end position="301"/>
    </location>
</feature>
<dbReference type="InterPro" id="IPR035919">
    <property type="entry name" value="EAL_sf"/>
</dbReference>
<dbReference type="SMART" id="SM00267">
    <property type="entry name" value="GGDEF"/>
    <property type="match status" value="1"/>
</dbReference>
<feature type="domain" description="EAL" evidence="3">
    <location>
        <begin position="471"/>
        <end position="721"/>
    </location>
</feature>
<evidence type="ECO:0000259" key="3">
    <source>
        <dbReference type="PROSITE" id="PS50883"/>
    </source>
</evidence>
<dbReference type="PROSITE" id="PS50883">
    <property type="entry name" value="EAL"/>
    <property type="match status" value="1"/>
</dbReference>
<feature type="transmembrane region" description="Helical" evidence="2">
    <location>
        <begin position="101"/>
        <end position="118"/>
    </location>
</feature>
<dbReference type="PANTHER" id="PTHR33121:SF71">
    <property type="entry name" value="OXYGEN SENSOR PROTEIN DOSP"/>
    <property type="match status" value="1"/>
</dbReference>
<sequence length="727" mass="80949">MMLLDDGLVISVHNWHCNDDLLSLRPPRPKLIIVAFRNFNGVSYRSCNGERRGKQAGVAENGTTQDRKTRLGRWLDLLKVPNGNPALTAAQFEAFSKQVPLLYFILATNMISLSWTHQGAAPDYLVVYLPVLMTSLFALRSLIWLRGRNRQRTPEQAYRQLRATNILSFPIAVFCTGWSVSLLPYGDAYQQAHVAFFMAITVIGCIFCLMHLRSAALIVTVTVNLPFFVVMCLSGEPTFIATGVNVILVTMAMIMILVSHYRDFRQLHESRNVLMLQQQALQEQNKAMQALSDENLRLANLDSLTLLANRRSFFHMLETAFGRARNDGAMLAVGVIDLDGFKPVNDLYGHSAGDKVLIEIGTRLSSIGESELSVYRLGGDEFGLLLEGDCSESDVMALGQKVCELIAERINIGSGMVQVTGSVGFAIYPDVGETGQEIYELADYALYTAKRHHRAGTVIFNAVQANELNRQKIVEEALVAADLEKELSLVYQPITCINRRICIGFEALARWESPRIGQVSPAEFIPVAEHNGRITLMTRMLLERALKTAALWPDDVYLSFNLSPHDLTSPENTLKIVSIVLKSGFDPRRINFEITETAVMHDFEQASASIQMLRELGAGISLDDFGTGYSSLNHVHKLPLTKIKIDGSFVRNIHTRRTSFNIVKSVLALCAEMELEAIVEGVETEEELRILENLGVRAVQGYYFGKPMAAEDTLKRLALQKTQALAS</sequence>
<dbReference type="InterPro" id="IPR029787">
    <property type="entry name" value="Nucleotide_cyclase"/>
</dbReference>
<evidence type="ECO:0000256" key="1">
    <source>
        <dbReference type="SAM" id="Coils"/>
    </source>
</evidence>
<reference evidence="5 6" key="1">
    <citation type="submission" date="2019-04" db="EMBL/GenBank/DDBJ databases">
        <title>genome sequence of strain W3.</title>
        <authorList>
            <person name="Gao J."/>
            <person name="Sun J."/>
        </authorList>
    </citation>
    <scope>NUCLEOTIDE SEQUENCE [LARGE SCALE GENOMIC DNA]</scope>
    <source>
        <strain evidence="5 6">W3</strain>
    </source>
</reference>
<keyword evidence="2" id="KW-0472">Membrane</keyword>
<evidence type="ECO:0000256" key="2">
    <source>
        <dbReference type="SAM" id="Phobius"/>
    </source>
</evidence>
<feature type="transmembrane region" description="Helical" evidence="2">
    <location>
        <begin position="166"/>
        <end position="186"/>
    </location>
</feature>
<protein>
    <submittedName>
        <fullName evidence="5">EAL domain-containing protein</fullName>
    </submittedName>
</protein>
<comment type="caution">
    <text evidence="5">The sequence shown here is derived from an EMBL/GenBank/DDBJ whole genome shotgun (WGS) entry which is preliminary data.</text>
</comment>
<name>A0A4S8Q4G9_9HYPH</name>
<dbReference type="AlphaFoldDB" id="A0A4S8Q4G9"/>
<keyword evidence="1" id="KW-0175">Coiled coil</keyword>
<dbReference type="EMBL" id="STGU01000001">
    <property type="protein sequence ID" value="THV38950.1"/>
    <property type="molecule type" value="Genomic_DNA"/>
</dbReference>
<organism evidence="5 6">
    <name type="scientific">Rhizobium rosettiformans W3</name>
    <dbReference type="NCBI Taxonomy" id="538378"/>
    <lineage>
        <taxon>Bacteria</taxon>
        <taxon>Pseudomonadati</taxon>
        <taxon>Pseudomonadota</taxon>
        <taxon>Alphaproteobacteria</taxon>
        <taxon>Hyphomicrobiales</taxon>
        <taxon>Rhizobiaceae</taxon>
        <taxon>Rhizobium/Agrobacterium group</taxon>
        <taxon>Rhizobium</taxon>
    </lineage>
</organism>
<evidence type="ECO:0000313" key="6">
    <source>
        <dbReference type="Proteomes" id="UP000307378"/>
    </source>
</evidence>
<dbReference type="InterPro" id="IPR001633">
    <property type="entry name" value="EAL_dom"/>
</dbReference>